<dbReference type="GO" id="GO:0005886">
    <property type="term" value="C:plasma membrane"/>
    <property type="evidence" value="ECO:0007669"/>
    <property type="project" value="TreeGrafter"/>
</dbReference>
<keyword evidence="7" id="KW-0808">Transferase</keyword>
<organism evidence="7 8">
    <name type="scientific">Estrella lausannensis</name>
    <dbReference type="NCBI Taxonomy" id="483423"/>
    <lineage>
        <taxon>Bacteria</taxon>
        <taxon>Pseudomonadati</taxon>
        <taxon>Chlamydiota</taxon>
        <taxon>Chlamydiia</taxon>
        <taxon>Parachlamydiales</taxon>
        <taxon>Candidatus Criblamydiaceae</taxon>
        <taxon>Estrella</taxon>
    </lineage>
</organism>
<dbReference type="PANTHER" id="PTHR11048">
    <property type="entry name" value="PRENYLTRANSFERASES"/>
    <property type="match status" value="1"/>
</dbReference>
<dbReference type="AlphaFoldDB" id="A0A0H5E663"/>
<feature type="transmembrane region" description="Helical" evidence="6">
    <location>
        <begin position="275"/>
        <end position="290"/>
    </location>
</feature>
<evidence type="ECO:0000256" key="3">
    <source>
        <dbReference type="ARBA" id="ARBA00022692"/>
    </source>
</evidence>
<keyword evidence="4 6" id="KW-1133">Transmembrane helix</keyword>
<dbReference type="GO" id="GO:0009247">
    <property type="term" value="P:glycolipid biosynthetic process"/>
    <property type="evidence" value="ECO:0007669"/>
    <property type="project" value="TreeGrafter"/>
</dbReference>
<dbReference type="InterPro" id="IPR000537">
    <property type="entry name" value="UbiA_prenyltransferase"/>
</dbReference>
<accession>A0A0H5E663</accession>
<dbReference type="RefSeq" id="WP_098038619.1">
    <property type="nucleotide sequence ID" value="NZ_CWGJ01000019.1"/>
</dbReference>
<dbReference type="InterPro" id="IPR044878">
    <property type="entry name" value="UbiA_sf"/>
</dbReference>
<evidence type="ECO:0000256" key="1">
    <source>
        <dbReference type="ARBA" id="ARBA00004141"/>
    </source>
</evidence>
<feature type="transmembrane region" description="Helical" evidence="6">
    <location>
        <begin position="89"/>
        <end position="121"/>
    </location>
</feature>
<feature type="transmembrane region" description="Helical" evidence="6">
    <location>
        <begin position="162"/>
        <end position="181"/>
    </location>
</feature>
<dbReference type="Proteomes" id="UP000220251">
    <property type="component" value="Unassembled WGS sequence"/>
</dbReference>
<keyword evidence="2" id="KW-1003">Cell membrane</keyword>
<dbReference type="CDD" id="cd13963">
    <property type="entry name" value="PT_UbiA_2"/>
    <property type="match status" value="1"/>
</dbReference>
<evidence type="ECO:0000256" key="6">
    <source>
        <dbReference type="SAM" id="Phobius"/>
    </source>
</evidence>
<feature type="transmembrane region" description="Helical" evidence="6">
    <location>
        <begin position="133"/>
        <end position="156"/>
    </location>
</feature>
<dbReference type="EMBL" id="CWGJ01000019">
    <property type="protein sequence ID" value="CRX38755.1"/>
    <property type="molecule type" value="Genomic_DNA"/>
</dbReference>
<dbReference type="OrthoDB" id="9803632at2"/>
<keyword evidence="3 6" id="KW-0812">Transmembrane</keyword>
<dbReference type="GO" id="GO:0016765">
    <property type="term" value="F:transferase activity, transferring alkyl or aryl (other than methyl) groups"/>
    <property type="evidence" value="ECO:0007669"/>
    <property type="project" value="InterPro"/>
</dbReference>
<evidence type="ECO:0000256" key="2">
    <source>
        <dbReference type="ARBA" id="ARBA00022475"/>
    </source>
</evidence>
<feature type="transmembrane region" description="Helical" evidence="6">
    <location>
        <begin position="202"/>
        <end position="223"/>
    </location>
</feature>
<dbReference type="NCBIfam" id="NF008977">
    <property type="entry name" value="PRK12324.1-2"/>
    <property type="match status" value="1"/>
</dbReference>
<feature type="transmembrane region" description="Helical" evidence="6">
    <location>
        <begin position="39"/>
        <end position="59"/>
    </location>
</feature>
<evidence type="ECO:0000313" key="8">
    <source>
        <dbReference type="Proteomes" id="UP000220251"/>
    </source>
</evidence>
<protein>
    <submittedName>
        <fullName evidence="7">UbiA prenyltransferase</fullName>
    </submittedName>
</protein>
<feature type="transmembrane region" description="Helical" evidence="6">
    <location>
        <begin position="238"/>
        <end position="254"/>
    </location>
</feature>
<name>A0A0H5E663_9BACT</name>
<dbReference type="PANTHER" id="PTHR11048:SF5">
    <property type="entry name" value="DECAPRENYL-PHOSPHATE PHOSPHORIBOSYLTRANSFERASE"/>
    <property type="match status" value="1"/>
</dbReference>
<comment type="subcellular location">
    <subcellularLocation>
        <location evidence="1">Membrane</location>
        <topology evidence="1">Multi-pass membrane protein</topology>
    </subcellularLocation>
</comment>
<keyword evidence="5 6" id="KW-0472">Membrane</keyword>
<proteinExistence type="predicted"/>
<dbReference type="Gene3D" id="1.10.357.140">
    <property type="entry name" value="UbiA prenyltransferase"/>
    <property type="match status" value="1"/>
</dbReference>
<evidence type="ECO:0000256" key="5">
    <source>
        <dbReference type="ARBA" id="ARBA00023136"/>
    </source>
</evidence>
<keyword evidence="8" id="KW-1185">Reference proteome</keyword>
<evidence type="ECO:0000313" key="7">
    <source>
        <dbReference type="EMBL" id="CRX38755.1"/>
    </source>
</evidence>
<reference evidence="8" key="1">
    <citation type="submission" date="2015-06" db="EMBL/GenBank/DDBJ databases">
        <authorList>
            <person name="Bertelli C."/>
        </authorList>
    </citation>
    <scope>NUCLEOTIDE SEQUENCE [LARGE SCALE GENOMIC DNA]</scope>
    <source>
        <strain evidence="8">CRIB-30</strain>
    </source>
</reference>
<gene>
    <name evidence="7" type="ORF">ELAC_1419</name>
</gene>
<sequence length="291" mass="32709">MQKKIHALIRLIRPKQWVKNIFVFTGVLFGEVHRMEETLLLALLAALSFCLISSAVYTFNDLIDKEQDKRHPKKKLRPLASGEVTNSEAALLIAALTTLSFTIGSIVSSLTLTLLVSYAFINILYTLYLKNVVILDVFCIASGFMLRILAGTAGIGIPPSKWLLLCGMMITLFLGFTKRKAEILQLKSAMREHRKVLMSYDSIFLDELIGITAASVIIAYSLYTMNDETIRIHHTENLIYTVPFVVFALFRYLYLINSKQSGGDPTNDLISDKQIMASVGLFTLLTFYLVH</sequence>
<dbReference type="InterPro" id="IPR039653">
    <property type="entry name" value="Prenyltransferase"/>
</dbReference>
<evidence type="ECO:0000256" key="4">
    <source>
        <dbReference type="ARBA" id="ARBA00022989"/>
    </source>
</evidence>
<dbReference type="Pfam" id="PF01040">
    <property type="entry name" value="UbiA"/>
    <property type="match status" value="1"/>
</dbReference>